<dbReference type="PANTHER" id="PTHR35332">
    <property type="entry name" value="REGULATION OF ENOLASE PROTEIN 1"/>
    <property type="match status" value="1"/>
</dbReference>
<keyword evidence="2" id="KW-1185">Reference proteome</keyword>
<dbReference type="InterPro" id="IPR013320">
    <property type="entry name" value="ConA-like_dom_sf"/>
</dbReference>
<dbReference type="InterPro" id="IPR009784">
    <property type="entry name" value="DUF1349"/>
</dbReference>
<name>A0A1V4HPE0_9BACL</name>
<dbReference type="SUPFAM" id="SSF49899">
    <property type="entry name" value="Concanavalin A-like lectins/glucanases"/>
    <property type="match status" value="1"/>
</dbReference>
<organism evidence="1 2">
    <name type="scientific">Paenibacillus ferrarius</name>
    <dbReference type="NCBI Taxonomy" id="1469647"/>
    <lineage>
        <taxon>Bacteria</taxon>
        <taxon>Bacillati</taxon>
        <taxon>Bacillota</taxon>
        <taxon>Bacilli</taxon>
        <taxon>Bacillales</taxon>
        <taxon>Paenibacillaceae</taxon>
        <taxon>Paenibacillus</taxon>
    </lineage>
</organism>
<accession>A0A1V4HPE0</accession>
<dbReference type="Proteomes" id="UP000190626">
    <property type="component" value="Unassembled WGS sequence"/>
</dbReference>
<dbReference type="AlphaFoldDB" id="A0A1V4HPE0"/>
<dbReference type="OrthoDB" id="9808724at2"/>
<evidence type="ECO:0000313" key="1">
    <source>
        <dbReference type="EMBL" id="OPH59944.1"/>
    </source>
</evidence>
<dbReference type="RefSeq" id="WP_079409979.1">
    <property type="nucleotide sequence ID" value="NZ_MBTG01000005.1"/>
</dbReference>
<protein>
    <recommendedName>
        <fullName evidence="3">DUF1349 domain-containing protein</fullName>
    </recommendedName>
</protein>
<proteinExistence type="predicted"/>
<comment type="caution">
    <text evidence="1">The sequence shown here is derived from an EMBL/GenBank/DDBJ whole genome shotgun (WGS) entry which is preliminary data.</text>
</comment>
<dbReference type="PANTHER" id="PTHR35332:SF2">
    <property type="entry name" value="REGULATION OF ENOLASE PROTEIN 1"/>
    <property type="match status" value="1"/>
</dbReference>
<evidence type="ECO:0008006" key="3">
    <source>
        <dbReference type="Google" id="ProtNLM"/>
    </source>
</evidence>
<dbReference type="STRING" id="1469647.BC351_18645"/>
<gene>
    <name evidence="1" type="ORF">BC351_18645</name>
</gene>
<dbReference type="EMBL" id="MBTG01000005">
    <property type="protein sequence ID" value="OPH59944.1"/>
    <property type="molecule type" value="Genomic_DNA"/>
</dbReference>
<dbReference type="Gene3D" id="2.60.120.200">
    <property type="match status" value="1"/>
</dbReference>
<reference evidence="2" key="1">
    <citation type="submission" date="2016-07" db="EMBL/GenBank/DDBJ databases">
        <authorList>
            <person name="Florea S."/>
            <person name="Webb J.S."/>
            <person name="Jaromczyk J."/>
            <person name="Schardl C.L."/>
        </authorList>
    </citation>
    <scope>NUCLEOTIDE SEQUENCE [LARGE SCALE GENOMIC DNA]</scope>
    <source>
        <strain evidence="2">CY1</strain>
    </source>
</reference>
<evidence type="ECO:0000313" key="2">
    <source>
        <dbReference type="Proteomes" id="UP000190626"/>
    </source>
</evidence>
<sequence>MISNLFAEETRKKLEWLNTPKRYKFTEDGRLVVEAPSKSDFFQDPAGIHYADSAPFLYWPAGDSFELTTRLRVDMRHIYDSGCLMIMLNEQNWAKLCFEFNGQHAIIVSVVTKDGVSDDCNSERVVVENPYLRVIKRNECVAFSYSQDGANWTLIRYFGMQNSEECLAGVVAQSPQGVGCSVEFEYLGFKEATHNESRF</sequence>
<dbReference type="Pfam" id="PF07081">
    <property type="entry name" value="DUF1349"/>
    <property type="match status" value="1"/>
</dbReference>